<dbReference type="SUPFAM" id="SSF48498">
    <property type="entry name" value="Tetracyclin repressor-like, C-terminal domain"/>
    <property type="match status" value="1"/>
</dbReference>
<dbReference type="AlphaFoldDB" id="A0A937G2V6"/>
<keyword evidence="4" id="KW-0804">Transcription</keyword>
<feature type="DNA-binding region" description="H-T-H motif" evidence="5">
    <location>
        <begin position="37"/>
        <end position="56"/>
    </location>
</feature>
<dbReference type="PANTHER" id="PTHR43479:SF11">
    <property type="entry name" value="ACREF_ENVCD OPERON REPRESSOR-RELATED"/>
    <property type="match status" value="1"/>
</dbReference>
<name>A0A937G2V6_9BACT</name>
<dbReference type="InterPro" id="IPR009057">
    <property type="entry name" value="Homeodomain-like_sf"/>
</dbReference>
<dbReference type="Pfam" id="PF00440">
    <property type="entry name" value="TetR_N"/>
    <property type="match status" value="1"/>
</dbReference>
<dbReference type="InterPro" id="IPR036271">
    <property type="entry name" value="Tet_transcr_reg_TetR-rel_C_sf"/>
</dbReference>
<dbReference type="PRINTS" id="PR00455">
    <property type="entry name" value="HTHTETR"/>
</dbReference>
<dbReference type="PROSITE" id="PS01081">
    <property type="entry name" value="HTH_TETR_1"/>
    <property type="match status" value="1"/>
</dbReference>
<evidence type="ECO:0000313" key="8">
    <source>
        <dbReference type="Proteomes" id="UP000614216"/>
    </source>
</evidence>
<protein>
    <submittedName>
        <fullName evidence="7">TetR/AcrR family transcriptional regulator</fullName>
    </submittedName>
</protein>
<organism evidence="7 8">
    <name type="scientific">Fulvivirga marina</name>
    <dbReference type="NCBI Taxonomy" id="2494733"/>
    <lineage>
        <taxon>Bacteria</taxon>
        <taxon>Pseudomonadati</taxon>
        <taxon>Bacteroidota</taxon>
        <taxon>Cytophagia</taxon>
        <taxon>Cytophagales</taxon>
        <taxon>Fulvivirgaceae</taxon>
        <taxon>Fulvivirga</taxon>
    </lineage>
</organism>
<gene>
    <name evidence="7" type="ORF">JMN32_23225</name>
</gene>
<dbReference type="PROSITE" id="PS50977">
    <property type="entry name" value="HTH_TETR_2"/>
    <property type="match status" value="1"/>
</dbReference>
<dbReference type="InterPro" id="IPR001647">
    <property type="entry name" value="HTH_TetR"/>
</dbReference>
<dbReference type="InterPro" id="IPR039538">
    <property type="entry name" value="BetI_C"/>
</dbReference>
<dbReference type="RefSeq" id="WP_202858774.1">
    <property type="nucleotide sequence ID" value="NZ_JAEUGD010000066.1"/>
</dbReference>
<dbReference type="EMBL" id="JAEUGD010000066">
    <property type="protein sequence ID" value="MBL6449241.1"/>
    <property type="molecule type" value="Genomic_DNA"/>
</dbReference>
<keyword evidence="1" id="KW-0678">Repressor</keyword>
<evidence type="ECO:0000256" key="2">
    <source>
        <dbReference type="ARBA" id="ARBA00023015"/>
    </source>
</evidence>
<reference evidence="7" key="1">
    <citation type="submission" date="2021-01" db="EMBL/GenBank/DDBJ databases">
        <title>Fulvivirga kasyanovii gen. nov., sp nov., a novel member of the phylum Bacteroidetes isolated from seawater in a mussel farm.</title>
        <authorList>
            <person name="Zhao L.-H."/>
            <person name="Wang Z.-J."/>
        </authorList>
    </citation>
    <scope>NUCLEOTIDE SEQUENCE</scope>
    <source>
        <strain evidence="7">29W222</strain>
    </source>
</reference>
<dbReference type="Proteomes" id="UP000614216">
    <property type="component" value="Unassembled WGS sequence"/>
</dbReference>
<evidence type="ECO:0000256" key="4">
    <source>
        <dbReference type="ARBA" id="ARBA00023163"/>
    </source>
</evidence>
<dbReference type="InterPro" id="IPR050624">
    <property type="entry name" value="HTH-type_Tx_Regulator"/>
</dbReference>
<evidence type="ECO:0000256" key="5">
    <source>
        <dbReference type="PROSITE-ProRule" id="PRU00335"/>
    </source>
</evidence>
<dbReference type="Gene3D" id="1.10.357.10">
    <property type="entry name" value="Tetracycline Repressor, domain 2"/>
    <property type="match status" value="1"/>
</dbReference>
<comment type="caution">
    <text evidence="7">The sequence shown here is derived from an EMBL/GenBank/DDBJ whole genome shotgun (WGS) entry which is preliminary data.</text>
</comment>
<evidence type="ECO:0000256" key="1">
    <source>
        <dbReference type="ARBA" id="ARBA00022491"/>
    </source>
</evidence>
<accession>A0A937G2V6</accession>
<sequence length="193" mass="21807">MSPRTKEQFQEIREQSRVKILMAALEVFAEKGYHSSSIGEIAKKAGVAKGSVYHYFESKEAVLQEVIVNGVTELEGIMKLVQSKASPKEQLETLVSLSFDSVRDRKDFWQLYFSLLTQLNLPKSLEQIMGPMITDMFTFITHLMEALGVENAAIEAKMLGATMDGAFLHYLMLGEEYPLKDVETSIIKKYINT</sequence>
<dbReference type="PANTHER" id="PTHR43479">
    <property type="entry name" value="ACREF/ENVCD OPERON REPRESSOR-RELATED"/>
    <property type="match status" value="1"/>
</dbReference>
<evidence type="ECO:0000313" key="7">
    <source>
        <dbReference type="EMBL" id="MBL6449241.1"/>
    </source>
</evidence>
<feature type="domain" description="HTH tetR-type" evidence="6">
    <location>
        <begin position="14"/>
        <end position="74"/>
    </location>
</feature>
<evidence type="ECO:0000259" key="6">
    <source>
        <dbReference type="PROSITE" id="PS50977"/>
    </source>
</evidence>
<proteinExistence type="predicted"/>
<dbReference type="Pfam" id="PF13977">
    <property type="entry name" value="TetR_C_6"/>
    <property type="match status" value="1"/>
</dbReference>
<dbReference type="GO" id="GO:0003677">
    <property type="term" value="F:DNA binding"/>
    <property type="evidence" value="ECO:0007669"/>
    <property type="project" value="UniProtKB-UniRule"/>
</dbReference>
<evidence type="ECO:0000256" key="3">
    <source>
        <dbReference type="ARBA" id="ARBA00023125"/>
    </source>
</evidence>
<dbReference type="SUPFAM" id="SSF46689">
    <property type="entry name" value="Homeodomain-like"/>
    <property type="match status" value="1"/>
</dbReference>
<keyword evidence="3 5" id="KW-0238">DNA-binding</keyword>
<dbReference type="InterPro" id="IPR023772">
    <property type="entry name" value="DNA-bd_HTH_TetR-type_CS"/>
</dbReference>
<keyword evidence="2" id="KW-0805">Transcription regulation</keyword>
<keyword evidence="8" id="KW-1185">Reference proteome</keyword>